<dbReference type="EMBL" id="BGPR01063995">
    <property type="protein sequence ID" value="GBO39090.1"/>
    <property type="molecule type" value="Genomic_DNA"/>
</dbReference>
<evidence type="ECO:0000313" key="1">
    <source>
        <dbReference type="EMBL" id="GBO39090.1"/>
    </source>
</evidence>
<organism evidence="1 2">
    <name type="scientific">Araneus ventricosus</name>
    <name type="common">Orbweaver spider</name>
    <name type="synonym">Epeira ventricosa</name>
    <dbReference type="NCBI Taxonomy" id="182803"/>
    <lineage>
        <taxon>Eukaryota</taxon>
        <taxon>Metazoa</taxon>
        <taxon>Ecdysozoa</taxon>
        <taxon>Arthropoda</taxon>
        <taxon>Chelicerata</taxon>
        <taxon>Arachnida</taxon>
        <taxon>Araneae</taxon>
        <taxon>Araneomorphae</taxon>
        <taxon>Entelegynae</taxon>
        <taxon>Araneoidea</taxon>
        <taxon>Araneidae</taxon>
        <taxon>Araneus</taxon>
    </lineage>
</organism>
<gene>
    <name evidence="1" type="ORF">AVEN_160903_1</name>
</gene>
<dbReference type="AlphaFoldDB" id="A0A4Y2WRL4"/>
<accession>A0A4Y2WRL4</accession>
<keyword evidence="2" id="KW-1185">Reference proteome</keyword>
<proteinExistence type="predicted"/>
<comment type="caution">
    <text evidence="1">The sequence shown here is derived from an EMBL/GenBank/DDBJ whole genome shotgun (WGS) entry which is preliminary data.</text>
</comment>
<reference evidence="1 2" key="1">
    <citation type="journal article" date="2019" name="Sci. Rep.">
        <title>Orb-weaving spider Araneus ventricosus genome elucidates the spidroin gene catalogue.</title>
        <authorList>
            <person name="Kono N."/>
            <person name="Nakamura H."/>
            <person name="Ohtoshi R."/>
            <person name="Moran D.A.P."/>
            <person name="Shinohara A."/>
            <person name="Yoshida Y."/>
            <person name="Fujiwara M."/>
            <person name="Mori M."/>
            <person name="Tomita M."/>
            <person name="Arakawa K."/>
        </authorList>
    </citation>
    <scope>NUCLEOTIDE SEQUENCE [LARGE SCALE GENOMIC DNA]</scope>
</reference>
<dbReference type="Proteomes" id="UP000499080">
    <property type="component" value="Unassembled WGS sequence"/>
</dbReference>
<protein>
    <submittedName>
        <fullName evidence="1">Uncharacterized protein</fullName>
    </submittedName>
</protein>
<evidence type="ECO:0000313" key="2">
    <source>
        <dbReference type="Proteomes" id="UP000499080"/>
    </source>
</evidence>
<sequence length="107" mass="12272">MVQKVGSLESLYPRPAKCVPLTAADFRGWLACCREHDNWTPTRQWACVLFSYEYKISFYSHLTSYGEHQGSVKTAKFSLTVDLDCYFEVAIIGFSNRSQYPTRNMVG</sequence>
<name>A0A4Y2WRL4_ARAVE</name>